<feature type="compositionally biased region" description="Basic residues" evidence="1">
    <location>
        <begin position="206"/>
        <end position="218"/>
    </location>
</feature>
<feature type="region of interest" description="Disordered" evidence="1">
    <location>
        <begin position="270"/>
        <end position="332"/>
    </location>
</feature>
<dbReference type="PROSITE" id="PS50056">
    <property type="entry name" value="TYR_PHOSPHATASE_2"/>
    <property type="match status" value="1"/>
</dbReference>
<dbReference type="Pfam" id="PF00782">
    <property type="entry name" value="DSPc"/>
    <property type="match status" value="1"/>
</dbReference>
<dbReference type="PANTHER" id="PTHR10367:SF27">
    <property type="entry name" value="TYROSINE-PROTEIN PHOSPHATASE F54C8.4-RELATED"/>
    <property type="match status" value="1"/>
</dbReference>
<dbReference type="PANTHER" id="PTHR10367">
    <property type="entry name" value="MRNA-CAPPING ENZYME"/>
    <property type="match status" value="1"/>
</dbReference>
<dbReference type="InterPro" id="IPR029021">
    <property type="entry name" value="Prot-tyrosine_phosphatase-like"/>
</dbReference>
<comment type="caution">
    <text evidence="3">The sequence shown here is derived from an EMBL/GenBank/DDBJ whole genome shotgun (WGS) entry which is preliminary data.</text>
</comment>
<feature type="compositionally biased region" description="Polar residues" evidence="1">
    <location>
        <begin position="270"/>
        <end position="292"/>
    </location>
</feature>
<dbReference type="EMBL" id="JBGFUD010000005">
    <property type="protein sequence ID" value="MFH4973312.1"/>
    <property type="molecule type" value="Genomic_DNA"/>
</dbReference>
<evidence type="ECO:0000313" key="3">
    <source>
        <dbReference type="EMBL" id="MFH4973312.1"/>
    </source>
</evidence>
<evidence type="ECO:0000256" key="1">
    <source>
        <dbReference type="SAM" id="MobiDB-lite"/>
    </source>
</evidence>
<gene>
    <name evidence="3" type="ORF">AB6A40_000021</name>
</gene>
<feature type="domain" description="Tyrosine specific protein phosphatases" evidence="2">
    <location>
        <begin position="107"/>
        <end position="182"/>
    </location>
</feature>
<name>A0ABD6EA16_9BILA</name>
<feature type="region of interest" description="Disordered" evidence="1">
    <location>
        <begin position="196"/>
        <end position="230"/>
    </location>
</feature>
<dbReference type="PROSITE" id="PS00383">
    <property type="entry name" value="TYR_PHOSPHATASE_1"/>
    <property type="match status" value="1"/>
</dbReference>
<evidence type="ECO:0000259" key="2">
    <source>
        <dbReference type="PROSITE" id="PS50056"/>
    </source>
</evidence>
<sequence length="363" mass="41709">MGRVCRVVPKQWTRYAPVGSVIPGTRFIAFKTPINEPLSTKIFKDQRFNVNDLFRILAEKDISLGLVIDLTDTDRFYDHKDIQNMCVAYEKINCPGRGFIEREELVDSFYCTVDNFLEENSENELLIGVHCTNGINRCGFMICHYLVDRLDWTSHDAIDAFERARGYPIERGSYVQALHRAAKERRTKRHHKYVEEVASSEDDVQKKKRNKHKKRRKMERASGDEYDTPDHLAMNDVLSQMAIAFEQHQSMTSNVVGEVVGKPGADFTNSVETYNSQGSYPVSTEGSPFIGSTGTGEQDGDDEEDETVDQEFPTVLNDEVNGLPSKSKKRRERRLRLQKKFDVLRTGNFWKINEMQKDRLGFG</sequence>
<dbReference type="SUPFAM" id="SSF52799">
    <property type="entry name" value="(Phosphotyrosine protein) phosphatases II"/>
    <property type="match status" value="1"/>
</dbReference>
<accession>A0ABD6EA16</accession>
<dbReference type="InterPro" id="IPR016130">
    <property type="entry name" value="Tyr_Pase_AS"/>
</dbReference>
<organism evidence="3 4">
    <name type="scientific">Gnathostoma spinigerum</name>
    <dbReference type="NCBI Taxonomy" id="75299"/>
    <lineage>
        <taxon>Eukaryota</taxon>
        <taxon>Metazoa</taxon>
        <taxon>Ecdysozoa</taxon>
        <taxon>Nematoda</taxon>
        <taxon>Chromadorea</taxon>
        <taxon>Rhabditida</taxon>
        <taxon>Spirurina</taxon>
        <taxon>Gnathostomatomorpha</taxon>
        <taxon>Gnathostomatoidea</taxon>
        <taxon>Gnathostomatidae</taxon>
        <taxon>Gnathostoma</taxon>
    </lineage>
</organism>
<proteinExistence type="predicted"/>
<dbReference type="InterPro" id="IPR051029">
    <property type="entry name" value="mRNA_Capping_Enz/RNA_Phosphat"/>
</dbReference>
<dbReference type="InterPro" id="IPR000387">
    <property type="entry name" value="Tyr_Pase_dom"/>
</dbReference>
<dbReference type="GO" id="GO:0003824">
    <property type="term" value="F:catalytic activity"/>
    <property type="evidence" value="ECO:0007669"/>
    <property type="project" value="UniProtKB-ARBA"/>
</dbReference>
<protein>
    <recommendedName>
        <fullName evidence="2">Tyrosine specific protein phosphatases domain-containing protein</fullName>
    </recommendedName>
</protein>
<dbReference type="Proteomes" id="UP001608902">
    <property type="component" value="Unassembled WGS sequence"/>
</dbReference>
<dbReference type="Gene3D" id="3.90.190.10">
    <property type="entry name" value="Protein tyrosine phosphatase superfamily"/>
    <property type="match status" value="1"/>
</dbReference>
<dbReference type="InterPro" id="IPR000340">
    <property type="entry name" value="Dual-sp_phosphatase_cat-dom"/>
</dbReference>
<dbReference type="FunFam" id="3.90.190.10:FF:000256">
    <property type="entry name" value="mRNA capping enzyme, C-terminal domain containing protein"/>
    <property type="match status" value="1"/>
</dbReference>
<dbReference type="AlphaFoldDB" id="A0ABD6EA16"/>
<feature type="compositionally biased region" description="Acidic residues" evidence="1">
    <location>
        <begin position="298"/>
        <end position="309"/>
    </location>
</feature>
<evidence type="ECO:0000313" key="4">
    <source>
        <dbReference type="Proteomes" id="UP001608902"/>
    </source>
</evidence>
<reference evidence="3 4" key="1">
    <citation type="submission" date="2024-08" db="EMBL/GenBank/DDBJ databases">
        <title>Gnathostoma spinigerum genome.</title>
        <authorList>
            <person name="Gonzalez-Bertolin B."/>
            <person name="Monzon S."/>
            <person name="Zaballos A."/>
            <person name="Jimenez P."/>
            <person name="Dekumyoy P."/>
            <person name="Varona S."/>
            <person name="Cuesta I."/>
            <person name="Sumanam S."/>
            <person name="Adisakwattana P."/>
            <person name="Gasser R.B."/>
            <person name="Hernandez-Gonzalez A."/>
            <person name="Young N.D."/>
            <person name="Perteguer M.J."/>
        </authorList>
    </citation>
    <scope>NUCLEOTIDE SEQUENCE [LARGE SCALE GENOMIC DNA]</scope>
    <source>
        <strain evidence="3">AL3</strain>
        <tissue evidence="3">Liver</tissue>
    </source>
</reference>
<keyword evidence="4" id="KW-1185">Reference proteome</keyword>